<proteinExistence type="predicted"/>
<comment type="caution">
    <text evidence="8">The sequence shown here is derived from an EMBL/GenBank/DDBJ whole genome shotgun (WGS) entry which is preliminary data.</text>
</comment>
<dbReference type="OrthoDB" id="69177at2759"/>
<dbReference type="Pfam" id="PF13621">
    <property type="entry name" value="Cupin_8"/>
    <property type="match status" value="1"/>
</dbReference>
<keyword evidence="2" id="KW-0479">Metal-binding</keyword>
<dbReference type="GO" id="GO:0031418">
    <property type="term" value="F:L-ascorbic acid binding"/>
    <property type="evidence" value="ECO:0007669"/>
    <property type="project" value="InterPro"/>
</dbReference>
<organism evidence="8 9">
    <name type="scientific">Polarella glacialis</name>
    <name type="common">Dinoflagellate</name>
    <dbReference type="NCBI Taxonomy" id="89957"/>
    <lineage>
        <taxon>Eukaryota</taxon>
        <taxon>Sar</taxon>
        <taxon>Alveolata</taxon>
        <taxon>Dinophyceae</taxon>
        <taxon>Suessiales</taxon>
        <taxon>Suessiaceae</taxon>
        <taxon>Polarella</taxon>
    </lineage>
</organism>
<name>A0A813HPJ5_POLGL</name>
<dbReference type="Proteomes" id="UP000654075">
    <property type="component" value="Unassembled WGS sequence"/>
</dbReference>
<evidence type="ECO:0000256" key="4">
    <source>
        <dbReference type="ARBA" id="ARBA00023002"/>
    </source>
</evidence>
<dbReference type="Gene3D" id="2.60.120.620">
    <property type="entry name" value="q2cbj1_9rhob like domain"/>
    <property type="match status" value="1"/>
</dbReference>
<protein>
    <recommendedName>
        <fullName evidence="7">JmjC domain-containing protein</fullName>
    </recommendedName>
</protein>
<evidence type="ECO:0000256" key="6">
    <source>
        <dbReference type="SAM" id="MobiDB-lite"/>
    </source>
</evidence>
<feature type="region of interest" description="Disordered" evidence="6">
    <location>
        <begin position="285"/>
        <end position="354"/>
    </location>
</feature>
<dbReference type="GO" id="GO:0005783">
    <property type="term" value="C:endoplasmic reticulum"/>
    <property type="evidence" value="ECO:0007669"/>
    <property type="project" value="TreeGrafter"/>
</dbReference>
<sequence>MGRSAATTSTIESFDASQNPTLSRIASDATLPIYKEGTHFRIIGYDTGAELSELPIFTTVPGTIRLQTDVVPAASCEETEGVPGCFVVHNVLTPGECDQIVKLTETFGFTEDGLNARWLGRRNENCLWLADDQLCNAVFERCRPLFPQEVEGGKVCGLNARWRVYKYSPGDSYVAHIDSSFPGSGLDAFGGLVRDKYGDRWSRLTCVIYLNDEFKGGSTRFFVPAALQGESPGVADVQAKLGAATCFFHGDHPRSMNLPHEGALLESGTKYVVRTDVLYMLSGAQDGDLKPSHPRQIGPEPFITPAESRPTADRGFGRTPSRSRSGSRSGRGAWKVRPSTRREASPSPPVSYKVAAPGRVGSSFQPWWKETAILDRLSLKDVLQRCSLTPIQRWAGAIVRGTLAQSWMGWDGRMVDMSTRSAHPFLMFPAADDKQNAFSLEKHRCQAAKVVPSVQLWRWLASSEQAWQMRGELELGASQLGDVLGEELAAAAAKGIFRATQVSVWAGKGGTRTPLHSDGVHALVFQVVGSKRFFLSTRADVEDAVSKGLLPEAVKSEHFLASRTEAFCVDGSLDEVHGLSSAAPARVQGELAVLRAGDCLIMPAGLYHDVECSPDQAASLSVTVRFALDEWNCESSDSDSSISGDEV</sequence>
<dbReference type="InterPro" id="IPR041667">
    <property type="entry name" value="Cupin_8"/>
</dbReference>
<evidence type="ECO:0000256" key="2">
    <source>
        <dbReference type="ARBA" id="ARBA00022723"/>
    </source>
</evidence>
<dbReference type="InterPro" id="IPR006620">
    <property type="entry name" value="Pro_4_hyd_alph"/>
</dbReference>
<gene>
    <name evidence="8" type="ORF">PGLA1383_LOCUS54694</name>
</gene>
<dbReference type="PANTHER" id="PTHR10869:SF247">
    <property type="entry name" value="FE2OG DIOXYGENASE DOMAIN-CONTAINING PROTEIN"/>
    <property type="match status" value="1"/>
</dbReference>
<dbReference type="AlphaFoldDB" id="A0A813HPJ5"/>
<dbReference type="GO" id="GO:0005506">
    <property type="term" value="F:iron ion binding"/>
    <property type="evidence" value="ECO:0007669"/>
    <property type="project" value="InterPro"/>
</dbReference>
<dbReference type="EMBL" id="CAJNNV010032344">
    <property type="protein sequence ID" value="CAE8639678.1"/>
    <property type="molecule type" value="Genomic_DNA"/>
</dbReference>
<evidence type="ECO:0000256" key="5">
    <source>
        <dbReference type="ARBA" id="ARBA00023004"/>
    </source>
</evidence>
<keyword evidence="9" id="KW-1185">Reference proteome</keyword>
<feature type="compositionally biased region" description="Low complexity" evidence="6">
    <location>
        <begin position="317"/>
        <end position="332"/>
    </location>
</feature>
<keyword evidence="5" id="KW-0408">Iron</keyword>
<feature type="domain" description="JmjC" evidence="7">
    <location>
        <begin position="461"/>
        <end position="643"/>
    </location>
</feature>
<dbReference type="SMART" id="SM00702">
    <property type="entry name" value="P4Hc"/>
    <property type="match status" value="1"/>
</dbReference>
<keyword evidence="3" id="KW-0223">Dioxygenase</keyword>
<keyword evidence="4" id="KW-0560">Oxidoreductase</keyword>
<evidence type="ECO:0000313" key="8">
    <source>
        <dbReference type="EMBL" id="CAE8639678.1"/>
    </source>
</evidence>
<dbReference type="GO" id="GO:0004656">
    <property type="term" value="F:procollagen-proline 4-dioxygenase activity"/>
    <property type="evidence" value="ECO:0007669"/>
    <property type="project" value="TreeGrafter"/>
</dbReference>
<evidence type="ECO:0000256" key="1">
    <source>
        <dbReference type="ARBA" id="ARBA00001961"/>
    </source>
</evidence>
<comment type="cofactor">
    <cofactor evidence="1">
        <name>L-ascorbate</name>
        <dbReference type="ChEBI" id="CHEBI:38290"/>
    </cofactor>
</comment>
<evidence type="ECO:0000313" key="9">
    <source>
        <dbReference type="Proteomes" id="UP000654075"/>
    </source>
</evidence>
<accession>A0A813HPJ5</accession>
<evidence type="ECO:0000256" key="3">
    <source>
        <dbReference type="ARBA" id="ARBA00022964"/>
    </source>
</evidence>
<reference evidence="8" key="1">
    <citation type="submission" date="2021-02" db="EMBL/GenBank/DDBJ databases">
        <authorList>
            <person name="Dougan E. K."/>
            <person name="Rhodes N."/>
            <person name="Thang M."/>
            <person name="Chan C."/>
        </authorList>
    </citation>
    <scope>NUCLEOTIDE SEQUENCE</scope>
</reference>
<dbReference type="InterPro" id="IPR045054">
    <property type="entry name" value="P4HA-like"/>
</dbReference>
<dbReference type="SUPFAM" id="SSF51197">
    <property type="entry name" value="Clavaminate synthase-like"/>
    <property type="match status" value="1"/>
</dbReference>
<evidence type="ECO:0000259" key="7">
    <source>
        <dbReference type="PROSITE" id="PS51184"/>
    </source>
</evidence>
<dbReference type="Gene3D" id="2.60.120.650">
    <property type="entry name" value="Cupin"/>
    <property type="match status" value="1"/>
</dbReference>
<dbReference type="InterPro" id="IPR003347">
    <property type="entry name" value="JmjC_dom"/>
</dbReference>
<dbReference type="PROSITE" id="PS51184">
    <property type="entry name" value="JMJC"/>
    <property type="match status" value="1"/>
</dbReference>
<dbReference type="PANTHER" id="PTHR10869">
    <property type="entry name" value="PROLYL 4-HYDROXYLASE ALPHA SUBUNIT"/>
    <property type="match status" value="1"/>
</dbReference>